<keyword evidence="2" id="KW-1185">Reference proteome</keyword>
<gene>
    <name evidence="1" type="ORF">HPBE_LOCUS1951</name>
</gene>
<sequence>MELLDKYNETFVERQQLNVIKPLEESKEVEGAIHHLPHQTVLTSHKGTTKLRIVFEASSHYKNCPSLSDALDRGPAPMFFGINEFDH</sequence>
<reference evidence="3" key="2">
    <citation type="submission" date="2019-09" db="UniProtKB">
        <authorList>
            <consortium name="WormBaseParasite"/>
        </authorList>
    </citation>
    <scope>IDENTIFICATION</scope>
</reference>
<dbReference type="EMBL" id="UZAH01002518">
    <property type="protein sequence ID" value="VDO22306.1"/>
    <property type="molecule type" value="Genomic_DNA"/>
</dbReference>
<proteinExistence type="predicted"/>
<dbReference type="Proteomes" id="UP000050761">
    <property type="component" value="Unassembled WGS sequence"/>
</dbReference>
<organism evidence="2 3">
    <name type="scientific">Heligmosomoides polygyrus</name>
    <name type="common">Parasitic roundworm</name>
    <dbReference type="NCBI Taxonomy" id="6339"/>
    <lineage>
        <taxon>Eukaryota</taxon>
        <taxon>Metazoa</taxon>
        <taxon>Ecdysozoa</taxon>
        <taxon>Nematoda</taxon>
        <taxon>Chromadorea</taxon>
        <taxon>Rhabditida</taxon>
        <taxon>Rhabditina</taxon>
        <taxon>Rhabditomorpha</taxon>
        <taxon>Strongyloidea</taxon>
        <taxon>Heligmosomidae</taxon>
        <taxon>Heligmosomoides</taxon>
    </lineage>
</organism>
<evidence type="ECO:0000313" key="1">
    <source>
        <dbReference type="EMBL" id="VDO22306.1"/>
    </source>
</evidence>
<evidence type="ECO:0000313" key="2">
    <source>
        <dbReference type="Proteomes" id="UP000050761"/>
    </source>
</evidence>
<accession>A0A3P7TLI2</accession>
<protein>
    <submittedName>
        <fullName evidence="1 3">Uncharacterized protein</fullName>
    </submittedName>
</protein>
<dbReference type="WBParaSite" id="HPBE_0000195001-mRNA-1">
    <property type="protein sequence ID" value="HPBE_0000195001-mRNA-1"/>
    <property type="gene ID" value="HPBE_0000195001"/>
</dbReference>
<dbReference type="OrthoDB" id="5866796at2759"/>
<name>A0A183F708_HELPZ</name>
<evidence type="ECO:0000313" key="3">
    <source>
        <dbReference type="WBParaSite" id="HPBE_0000195001-mRNA-1"/>
    </source>
</evidence>
<accession>A0A183F708</accession>
<dbReference type="AlphaFoldDB" id="A0A183F708"/>
<reference evidence="1 2" key="1">
    <citation type="submission" date="2018-11" db="EMBL/GenBank/DDBJ databases">
        <authorList>
            <consortium name="Pathogen Informatics"/>
        </authorList>
    </citation>
    <scope>NUCLEOTIDE SEQUENCE [LARGE SCALE GENOMIC DNA]</scope>
</reference>